<dbReference type="PANTHER" id="PTHR30087">
    <property type="entry name" value="INNER MEMBRANE PROTEIN"/>
    <property type="match status" value="1"/>
</dbReference>
<dbReference type="PANTHER" id="PTHR30087:SF0">
    <property type="entry name" value="INNER MEMBRANE PROTEIN"/>
    <property type="match status" value="1"/>
</dbReference>
<evidence type="ECO:0000259" key="1">
    <source>
        <dbReference type="Pfam" id="PF08349"/>
    </source>
</evidence>
<evidence type="ECO:0000313" key="2">
    <source>
        <dbReference type="EMBL" id="TFZ41689.1"/>
    </source>
</evidence>
<dbReference type="InterPro" id="IPR013560">
    <property type="entry name" value="DUF1722"/>
</dbReference>
<name>A0A4Z0D9V8_9FIRM</name>
<dbReference type="Proteomes" id="UP000298381">
    <property type="component" value="Unassembled WGS sequence"/>
</dbReference>
<proteinExistence type="predicted"/>
<evidence type="ECO:0000313" key="3">
    <source>
        <dbReference type="Proteomes" id="UP000298381"/>
    </source>
</evidence>
<comment type="caution">
    <text evidence="2">The sequence shown here is derived from an EMBL/GenBank/DDBJ whole genome shotgun (WGS) entry which is preliminary data.</text>
</comment>
<protein>
    <submittedName>
        <fullName evidence="2">DUF1722 domain-containing protein</fullName>
    </submittedName>
</protein>
<dbReference type="OrthoDB" id="9797779at2"/>
<feature type="domain" description="DUF1722" evidence="1">
    <location>
        <begin position="187"/>
        <end position="303"/>
    </location>
</feature>
<reference evidence="2 3" key="1">
    <citation type="submission" date="2019-03" db="EMBL/GenBank/DDBJ databases">
        <title>Draft genome sequence data and analysis of a Fermenting Bacterium, Soehngenia longevitae strain 1933PT, isolated from petroleum reservoir in Azerbaijan.</title>
        <authorList>
            <person name="Grouzdev D.S."/>
            <person name="Bidzhieva S.K."/>
            <person name="Sokolova D.S."/>
            <person name="Tourova T.P."/>
            <person name="Poltaraus A.B."/>
            <person name="Nazina T.N."/>
        </authorList>
    </citation>
    <scope>NUCLEOTIDE SEQUENCE [LARGE SCALE GENOMIC DNA]</scope>
    <source>
        <strain evidence="2 3">1933P</strain>
    </source>
</reference>
<dbReference type="AlphaFoldDB" id="A0A4Z0D9V8"/>
<dbReference type="InterPro" id="IPR007553">
    <property type="entry name" value="2-thiour_desulf"/>
</dbReference>
<gene>
    <name evidence="2" type="ORF">E4100_00705</name>
</gene>
<dbReference type="Pfam" id="PF08349">
    <property type="entry name" value="DUF1722"/>
    <property type="match status" value="1"/>
</dbReference>
<sequence length="315" mass="36740">MKPKILISSCLGFEKCRYNGDVINFELLGMMKEYIDFIPICPEVAIGLTIPRDSLRIIKKGDNYLLVQPTTNKDFTNDMRDYANKVSEDIKDIDGIILKGRSPSCGIKDVKVYAGISNAPVIEKTRGIFAEVLLDKYDHLPIEEEGRLLNLEIREHFFTKLYVLFEYKNIRKSNSITTLTNFHANNKYLYFAYDQMQKNRLGKIVANHDRKEISEVYDEYFKELNLLFSKLPTKKNYINSFLHIFGYFSKDISKEERKFFLELIDKYKKNQIERTSISNVLKSYVIKFNIGYLLDQTIFSPFPEGLISLKDSSVK</sequence>
<accession>A0A4Z0D9V8</accession>
<organism evidence="2 3">
    <name type="scientific">Soehngenia longivitae</name>
    <dbReference type="NCBI Taxonomy" id="2562294"/>
    <lineage>
        <taxon>Bacteria</taxon>
        <taxon>Bacillati</taxon>
        <taxon>Bacillota</taxon>
        <taxon>Tissierellia</taxon>
        <taxon>Tissierellales</taxon>
        <taxon>Tissierellaceae</taxon>
        <taxon>Soehngenia</taxon>
    </lineage>
</organism>
<keyword evidence="3" id="KW-1185">Reference proteome</keyword>
<dbReference type="Pfam" id="PF04463">
    <property type="entry name" value="2-thiour_desulf"/>
    <property type="match status" value="1"/>
</dbReference>
<dbReference type="RefSeq" id="WP_135269862.1">
    <property type="nucleotide sequence ID" value="NZ_SRIB01000001.1"/>
</dbReference>
<dbReference type="EMBL" id="SRIB01000001">
    <property type="protein sequence ID" value="TFZ41689.1"/>
    <property type="molecule type" value="Genomic_DNA"/>
</dbReference>